<keyword evidence="4" id="KW-1185">Reference proteome</keyword>
<name>A0A1X7VR20_AMPQE</name>
<evidence type="ECO:0000313" key="4">
    <source>
        <dbReference type="Proteomes" id="UP000007879"/>
    </source>
</evidence>
<dbReference type="PANTHER" id="PTHR38337:SF1">
    <property type="entry name" value="GUSTATORY RECEPTOR"/>
    <property type="match status" value="1"/>
</dbReference>
<feature type="region of interest" description="Disordered" evidence="1">
    <location>
        <begin position="78"/>
        <end position="98"/>
    </location>
</feature>
<dbReference type="EnsemblMetazoa" id="Aqu2.1.42280_001">
    <property type="protein sequence ID" value="Aqu2.1.42280_001"/>
    <property type="gene ID" value="Aqu2.1.42280"/>
</dbReference>
<reference evidence="4" key="1">
    <citation type="journal article" date="2010" name="Nature">
        <title>The Amphimedon queenslandica genome and the evolution of animal complexity.</title>
        <authorList>
            <person name="Srivastava M."/>
            <person name="Simakov O."/>
            <person name="Chapman J."/>
            <person name="Fahey B."/>
            <person name="Gauthier M.E."/>
            <person name="Mitros T."/>
            <person name="Richards G.S."/>
            <person name="Conaco C."/>
            <person name="Dacre M."/>
            <person name="Hellsten U."/>
            <person name="Larroux C."/>
            <person name="Putnam N.H."/>
            <person name="Stanke M."/>
            <person name="Adamska M."/>
            <person name="Darling A."/>
            <person name="Degnan S.M."/>
            <person name="Oakley T.H."/>
            <person name="Plachetzki D.C."/>
            <person name="Zhai Y."/>
            <person name="Adamski M."/>
            <person name="Calcino A."/>
            <person name="Cummins S.F."/>
            <person name="Goodstein D.M."/>
            <person name="Harris C."/>
            <person name="Jackson D.J."/>
            <person name="Leys S.P."/>
            <person name="Shu S."/>
            <person name="Woodcroft B.J."/>
            <person name="Vervoort M."/>
            <person name="Kosik K.S."/>
            <person name="Manning G."/>
            <person name="Degnan B.M."/>
            <person name="Rokhsar D.S."/>
        </authorList>
    </citation>
    <scope>NUCLEOTIDE SEQUENCE [LARGE SCALE GENOMIC DNA]</scope>
</reference>
<reference evidence="3" key="2">
    <citation type="submission" date="2017-05" db="UniProtKB">
        <authorList>
            <consortium name="EnsemblMetazoa"/>
        </authorList>
    </citation>
    <scope>IDENTIFICATION</scope>
</reference>
<keyword evidence="2" id="KW-1133">Transmembrane helix</keyword>
<feature type="transmembrane region" description="Helical" evidence="2">
    <location>
        <begin position="208"/>
        <end position="230"/>
    </location>
</feature>
<evidence type="ECO:0000256" key="2">
    <source>
        <dbReference type="SAM" id="Phobius"/>
    </source>
</evidence>
<feature type="compositionally biased region" description="Polar residues" evidence="1">
    <location>
        <begin position="1"/>
        <end position="10"/>
    </location>
</feature>
<dbReference type="EnsemblMetazoa" id="XM_020002629.1">
    <property type="protein sequence ID" value="XP_019858188.1"/>
    <property type="gene ID" value="LOC105315319"/>
</dbReference>
<gene>
    <name evidence="3" type="primary">105315319</name>
</gene>
<feature type="region of interest" description="Disordered" evidence="1">
    <location>
        <begin position="1"/>
        <end position="47"/>
    </location>
</feature>
<feature type="transmembrane region" description="Helical" evidence="2">
    <location>
        <begin position="312"/>
        <end position="336"/>
    </location>
</feature>
<feature type="transmembrane region" description="Helical" evidence="2">
    <location>
        <begin position="449"/>
        <end position="468"/>
    </location>
</feature>
<keyword evidence="2" id="KW-0472">Membrane</keyword>
<feature type="transmembrane region" description="Helical" evidence="2">
    <location>
        <begin position="480"/>
        <end position="501"/>
    </location>
</feature>
<dbReference type="AlphaFoldDB" id="A0A1X7VR20"/>
<dbReference type="Proteomes" id="UP000007879">
    <property type="component" value="Unassembled WGS sequence"/>
</dbReference>
<evidence type="ECO:0000313" key="3">
    <source>
        <dbReference type="EnsemblMetazoa" id="Aqu2.1.42280_001"/>
    </source>
</evidence>
<keyword evidence="2" id="KW-0812">Transmembrane</keyword>
<dbReference type="OrthoDB" id="6020333at2759"/>
<evidence type="ECO:0000256" key="1">
    <source>
        <dbReference type="SAM" id="MobiDB-lite"/>
    </source>
</evidence>
<dbReference type="KEGG" id="aqu:105315319"/>
<dbReference type="PANTHER" id="PTHR38337">
    <property type="entry name" value="AGAP010540-PA"/>
    <property type="match status" value="1"/>
</dbReference>
<feature type="transmembrane region" description="Helical" evidence="2">
    <location>
        <begin position="556"/>
        <end position="574"/>
    </location>
</feature>
<organism evidence="3">
    <name type="scientific">Amphimedon queenslandica</name>
    <name type="common">Sponge</name>
    <dbReference type="NCBI Taxonomy" id="400682"/>
    <lineage>
        <taxon>Eukaryota</taxon>
        <taxon>Metazoa</taxon>
        <taxon>Porifera</taxon>
        <taxon>Demospongiae</taxon>
        <taxon>Heteroscleromorpha</taxon>
        <taxon>Haplosclerida</taxon>
        <taxon>Niphatidae</taxon>
        <taxon>Amphimedon</taxon>
    </lineage>
</organism>
<protein>
    <submittedName>
        <fullName evidence="3">Uncharacterized protein</fullName>
    </submittedName>
</protein>
<proteinExistence type="predicted"/>
<dbReference type="InParanoid" id="A0A1X7VR20"/>
<accession>A0A1X7VR20</accession>
<feature type="transmembrane region" description="Helical" evidence="2">
    <location>
        <begin position="259"/>
        <end position="281"/>
    </location>
</feature>
<sequence length="587" mass="66827">MSSAPTQSGFPSMYHERERELSDVASDFNRETSPLVGDITMSRNSSSVRDSVASDYEVINPIGERVHIPRRFKPAAARERERSTWAGSTGYEPPPVSNYRTVNKEDDAISIQAQYDREGYRAVLRPAESTEGLVIDGRFSASMSIIGDSDYVSLDALGNNAMTTTKALDFCTKYVLRPYHVFLKIIGWRPLQSPRAHGSPWFKKCFNVLYPTFIFLALIFACLSQIASCFSRTRSESPCRFNNTDLNNSGYLLTCSQDLVTKTVISDILLLIAYLWAFYLFRFSESEHLSKLMQTVFLSCTSKLVHNSPRRLVFVLLSYLIIGILWILISFTASLGRIFVLKLDHRDTYIGWFVEGEASCDIQVETRLISPIRYDSVHYSLIIISLVGFVFFDLLYIAVIVNYVTQCELLRFFIRNVREKVLTKDYLLGYAVKELYHINEYLRVLNGKFSYITSLILFVFLQGVILAYSSIMSVRSGQYLNIFIGTINVLQWLSGTLFLIIQASRLTAECNGIRKLGLEIGARPFVYSDTPQLVLDSFVLYTSATNYKAKLGFIPMYPSLVFGFFFVSGLFLTLDRGITDFDFAYWL</sequence>
<feature type="transmembrane region" description="Helical" evidence="2">
    <location>
        <begin position="377"/>
        <end position="404"/>
    </location>
</feature>
<dbReference type="eggNOG" id="ENOG502RV8D">
    <property type="taxonomic scope" value="Eukaryota"/>
</dbReference>